<name>D7E9T5_METEZ</name>
<dbReference type="KEGG" id="mev:Metev_1505"/>
<sequence length="139" mass="15225" precursor="true">MKGIAKIGISVLFVLLATMGTSMAAGGDTYSGAVEINVPEDRLGYFGEYEKGTGDDWFKFDGSGGDCAEIDLDYTFTNDYNGEMYLHDEYEGDIEAHITDSSTDRYANSLDGSWPRIEINGDWGANYEFVAGMDTDKCS</sequence>
<dbReference type="HOGENOM" id="CLU_152997_0_0_2"/>
<evidence type="ECO:0000313" key="1">
    <source>
        <dbReference type="EMBL" id="ADI74357.1"/>
    </source>
</evidence>
<dbReference type="GeneID" id="9347145"/>
<organism evidence="1 2">
    <name type="scientific">Methanohalobium evestigatum (strain ATCC BAA-1072 / DSM 3721 / NBRC 107634 / OCM 161 / Z-7303)</name>
    <dbReference type="NCBI Taxonomy" id="644295"/>
    <lineage>
        <taxon>Archaea</taxon>
        <taxon>Methanobacteriati</taxon>
        <taxon>Methanobacteriota</taxon>
        <taxon>Stenosarchaea group</taxon>
        <taxon>Methanomicrobia</taxon>
        <taxon>Methanosarcinales</taxon>
        <taxon>Methanosarcinaceae</taxon>
        <taxon>Methanohalobium</taxon>
    </lineage>
</organism>
<dbReference type="OrthoDB" id="141373at2157"/>
<evidence type="ECO:0000313" key="2">
    <source>
        <dbReference type="Proteomes" id="UP000000391"/>
    </source>
</evidence>
<dbReference type="AlphaFoldDB" id="D7E9T5"/>
<dbReference type="EMBL" id="CP002069">
    <property type="protein sequence ID" value="ADI74357.1"/>
    <property type="molecule type" value="Genomic_DNA"/>
</dbReference>
<keyword evidence="2" id="KW-1185">Reference proteome</keyword>
<gene>
    <name evidence="1" type="ordered locus">Metev_1505</name>
</gene>
<reference evidence="1 2" key="1">
    <citation type="submission" date="2010-06" db="EMBL/GenBank/DDBJ databases">
        <title>Complete sequence chromosome of Methanohalobium evestigatum Z-7303.</title>
        <authorList>
            <consortium name="US DOE Joint Genome Institute"/>
            <person name="Lucas S."/>
            <person name="Copeland A."/>
            <person name="Lapidus A."/>
            <person name="Cheng J.-F."/>
            <person name="Bruce D."/>
            <person name="Goodwin L."/>
            <person name="Pitluck S."/>
            <person name="Saunders E."/>
            <person name="Detter J.C."/>
            <person name="Han C."/>
            <person name="Tapia R."/>
            <person name="Land M."/>
            <person name="Hauser L."/>
            <person name="Kyrpides N."/>
            <person name="Mikhailova N."/>
            <person name="Sieprawska-Lupa M."/>
            <person name="Whitman W.B."/>
            <person name="Anderson I."/>
            <person name="Woyke T."/>
        </authorList>
    </citation>
    <scope>NUCLEOTIDE SEQUENCE [LARGE SCALE GENOMIC DNA]</scope>
    <source>
        <strain evidence="2">ATCC BAA-1072 / DSM 3721 / NBRC 107634 / OCM 161 / Z-7303</strain>
    </source>
</reference>
<accession>D7E9T5</accession>
<dbReference type="Proteomes" id="UP000000391">
    <property type="component" value="Chromosome"/>
</dbReference>
<dbReference type="RefSeq" id="WP_013194922.1">
    <property type="nucleotide sequence ID" value="NC_014253.1"/>
</dbReference>
<proteinExistence type="predicted"/>
<dbReference type="STRING" id="644295.Metev_1505"/>
<protein>
    <submittedName>
        <fullName evidence="1">Uncharacterized protein</fullName>
    </submittedName>
</protein>